<feature type="compositionally biased region" description="Polar residues" evidence="1">
    <location>
        <begin position="1"/>
        <end position="16"/>
    </location>
</feature>
<evidence type="ECO:0000256" key="1">
    <source>
        <dbReference type="SAM" id="MobiDB-lite"/>
    </source>
</evidence>
<keyword evidence="3" id="KW-1185">Reference proteome</keyword>
<evidence type="ECO:0000313" key="2">
    <source>
        <dbReference type="EMBL" id="GHP09908.1"/>
    </source>
</evidence>
<feature type="region of interest" description="Disordered" evidence="1">
    <location>
        <begin position="1"/>
        <end position="102"/>
    </location>
</feature>
<protein>
    <submittedName>
        <fullName evidence="2">Uncharacterized protein</fullName>
    </submittedName>
</protein>
<proteinExistence type="predicted"/>
<organism evidence="2 3">
    <name type="scientific">Pycnococcus provasolii</name>
    <dbReference type="NCBI Taxonomy" id="41880"/>
    <lineage>
        <taxon>Eukaryota</taxon>
        <taxon>Viridiplantae</taxon>
        <taxon>Chlorophyta</taxon>
        <taxon>Pseudoscourfieldiophyceae</taxon>
        <taxon>Pseudoscourfieldiales</taxon>
        <taxon>Pycnococcaceae</taxon>
        <taxon>Pycnococcus</taxon>
    </lineage>
</organism>
<feature type="compositionally biased region" description="Low complexity" evidence="1">
    <location>
        <begin position="36"/>
        <end position="49"/>
    </location>
</feature>
<comment type="caution">
    <text evidence="2">The sequence shown here is derived from an EMBL/GenBank/DDBJ whole genome shotgun (WGS) entry which is preliminary data.</text>
</comment>
<sequence>MSNEDASFSVSPSKRSASGKEIVDEDASSPASETCGGESSLESDPSPDGGSPPGEEHERKSGCEEGDEDHIHEIKVQHGAAPEENELTDEVPSSARVGSKRWLAPVSTEARAVHGRARERKALMLAPPDTHAVVDVRCPADVRRCPPNAPRMRSAVRHAPSGVANGSTSFGVATARVVDARSRHVVDGRDALQRHRDGLAHVDAADDEPTCVDGVYVALPQARLNDRR</sequence>
<name>A0A830HSF4_9CHLO</name>
<accession>A0A830HSF4</accession>
<feature type="compositionally biased region" description="Basic and acidic residues" evidence="1">
    <location>
        <begin position="54"/>
        <end position="76"/>
    </location>
</feature>
<dbReference type="EMBL" id="BNJQ01000027">
    <property type="protein sequence ID" value="GHP09908.1"/>
    <property type="molecule type" value="Genomic_DNA"/>
</dbReference>
<gene>
    <name evidence="2" type="ORF">PPROV_000864200</name>
</gene>
<dbReference type="Proteomes" id="UP000660262">
    <property type="component" value="Unassembled WGS sequence"/>
</dbReference>
<dbReference type="AlphaFoldDB" id="A0A830HSF4"/>
<evidence type="ECO:0000313" key="3">
    <source>
        <dbReference type="Proteomes" id="UP000660262"/>
    </source>
</evidence>
<reference evidence="2" key="1">
    <citation type="submission" date="2020-10" db="EMBL/GenBank/DDBJ databases">
        <title>Unveiling of a novel bifunctional photoreceptor, Dualchrome1, isolated from a cosmopolitan green alga.</title>
        <authorList>
            <person name="Suzuki S."/>
            <person name="Kawachi M."/>
        </authorList>
    </citation>
    <scope>NUCLEOTIDE SEQUENCE</scope>
    <source>
        <strain evidence="2">NIES 2893</strain>
    </source>
</reference>